<dbReference type="Gene3D" id="1.10.3480.10">
    <property type="entry name" value="TorD-like"/>
    <property type="match status" value="1"/>
</dbReference>
<dbReference type="InterPro" id="IPR036411">
    <property type="entry name" value="TorD-like_sf"/>
</dbReference>
<dbReference type="InterPro" id="IPR050289">
    <property type="entry name" value="TorD/DmsD_chaperones"/>
</dbReference>
<sequence length="221" mass="25066">MKNLADTQPASNDEAMAFYKSDIYALLAKLYREEPEVRLLQRLKEKPFLDILEDMGISFGDDFLKTPNEELAESLAVEFTRLFLGPGPHISPHESVHHELEEGRWGGLWGDSTVEVNRFIKSSGLEISSGSHELPDHISVELELMSLITGKEAGAWKEGNEEGARYCIDMGNKFIEWHLSRWVPVFCGKVTNETTSSFYKNMATFTNRFIAFENDAISQLE</sequence>
<dbReference type="SUPFAM" id="SSF89155">
    <property type="entry name" value="TorD-like"/>
    <property type="match status" value="1"/>
</dbReference>
<dbReference type="EMBL" id="UOGE01000084">
    <property type="protein sequence ID" value="VAX23360.1"/>
    <property type="molecule type" value="Genomic_DNA"/>
</dbReference>
<proteinExistence type="predicted"/>
<dbReference type="Pfam" id="PF02613">
    <property type="entry name" value="Nitrate_red_del"/>
    <property type="match status" value="1"/>
</dbReference>
<evidence type="ECO:0008006" key="3">
    <source>
        <dbReference type="Google" id="ProtNLM"/>
    </source>
</evidence>
<protein>
    <recommendedName>
        <fullName evidence="3">Oxidoreductase component of anaerobic dehydrogenases Chaperone protein TorD</fullName>
    </recommendedName>
</protein>
<dbReference type="AlphaFoldDB" id="A0A3B1CL49"/>
<name>A0A3B1CL49_9ZZZZ</name>
<dbReference type="PANTHER" id="PTHR34227:SF1">
    <property type="entry name" value="DIMETHYL SULFOXIDE REDUCTASE CHAPERONE-RELATED"/>
    <property type="match status" value="1"/>
</dbReference>
<evidence type="ECO:0000313" key="2">
    <source>
        <dbReference type="EMBL" id="VAX23360.1"/>
    </source>
</evidence>
<organism evidence="2">
    <name type="scientific">hydrothermal vent metagenome</name>
    <dbReference type="NCBI Taxonomy" id="652676"/>
    <lineage>
        <taxon>unclassified sequences</taxon>
        <taxon>metagenomes</taxon>
        <taxon>ecological metagenomes</taxon>
    </lineage>
</organism>
<accession>A0A3B1CL49</accession>
<reference evidence="2" key="1">
    <citation type="submission" date="2018-06" db="EMBL/GenBank/DDBJ databases">
        <authorList>
            <person name="Zhirakovskaya E."/>
        </authorList>
    </citation>
    <scope>NUCLEOTIDE SEQUENCE</scope>
</reference>
<gene>
    <name evidence="2" type="ORF">MNBD_NITROSPINAE02-1006</name>
</gene>
<keyword evidence="1" id="KW-0143">Chaperone</keyword>
<dbReference type="PANTHER" id="PTHR34227">
    <property type="entry name" value="CHAPERONE PROTEIN YCDY"/>
    <property type="match status" value="1"/>
</dbReference>
<evidence type="ECO:0000256" key="1">
    <source>
        <dbReference type="ARBA" id="ARBA00023186"/>
    </source>
</evidence>
<dbReference type="InterPro" id="IPR020945">
    <property type="entry name" value="DMSO/NO3_reduct_chaperone"/>
</dbReference>